<dbReference type="GO" id="GO:0033644">
    <property type="term" value="C:host cell membrane"/>
    <property type="evidence" value="ECO:0007669"/>
    <property type="project" value="UniProtKB-SubCell"/>
</dbReference>
<comment type="subcellular location">
    <subcellularLocation>
        <location evidence="1">Host membrane</location>
        <topology evidence="1">Multi-pass membrane protein</topology>
    </subcellularLocation>
</comment>
<evidence type="ECO:0000256" key="1">
    <source>
        <dbReference type="ARBA" id="ARBA00004301"/>
    </source>
</evidence>
<keyword evidence="2" id="KW-1043">Host membrane</keyword>
<comment type="similarity">
    <text evidence="4">Belongs to the SctE/SipB/YopB family.</text>
</comment>
<dbReference type="AlphaFoldDB" id="A0A2U8I7R6"/>
<proteinExistence type="inferred from homology"/>
<dbReference type="Proteomes" id="UP000261875">
    <property type="component" value="Chromosome"/>
</dbReference>
<protein>
    <recommendedName>
        <fullName evidence="6">Cyclic nucleotide-binding domain-containing protein</fullName>
    </recommendedName>
</protein>
<dbReference type="Pfam" id="PF04888">
    <property type="entry name" value="SseC"/>
    <property type="match status" value="1"/>
</dbReference>
<feature type="domain" description="Cyclic nucleotide-binding" evidence="6">
    <location>
        <begin position="221"/>
        <end position="310"/>
    </location>
</feature>
<dbReference type="KEGG" id="fsm:CCS41_05010"/>
<dbReference type="PROSITE" id="PS50042">
    <property type="entry name" value="CNMP_BINDING_3"/>
    <property type="match status" value="1"/>
</dbReference>
<keyword evidence="3" id="KW-0843">Virulence</keyword>
<gene>
    <name evidence="7" type="ORF">CCS41_05010</name>
</gene>
<dbReference type="RefSeq" id="WP_119797306.1">
    <property type="nucleotide sequence ID" value="NZ_CP021659.1"/>
</dbReference>
<keyword evidence="8" id="KW-1185">Reference proteome</keyword>
<dbReference type="EMBL" id="CP021659">
    <property type="protein sequence ID" value="AWK13984.1"/>
    <property type="molecule type" value="Genomic_DNA"/>
</dbReference>
<evidence type="ECO:0000256" key="4">
    <source>
        <dbReference type="ARBA" id="ARBA00035640"/>
    </source>
</evidence>
<dbReference type="InterPro" id="IPR006972">
    <property type="entry name" value="BipB-like_C"/>
</dbReference>
<name>A0A2U8I7R6_9GAMM</name>
<evidence type="ECO:0000256" key="2">
    <source>
        <dbReference type="ARBA" id="ARBA00022870"/>
    </source>
</evidence>
<dbReference type="STRING" id="1878942.GCA_900128755_01215"/>
<keyword evidence="2" id="KW-0472">Membrane</keyword>
<reference evidence="7 8" key="1">
    <citation type="submission" date="2017-05" db="EMBL/GenBank/DDBJ databases">
        <title>Genome sequence of Candidatus Fukatsuia symbiotica and Candidatus Hamiltonella defensa from Acyrthosiphon pisum strain 5D.</title>
        <authorList>
            <person name="Patel V.A."/>
            <person name="Chevignon G."/>
            <person name="Russell J.A."/>
            <person name="Oliver K.M."/>
        </authorList>
    </citation>
    <scope>NUCLEOTIDE SEQUENCE [LARGE SCALE GENOMIC DNA]</scope>
    <source>
        <strain evidence="7 8">5D</strain>
    </source>
</reference>
<evidence type="ECO:0000313" key="7">
    <source>
        <dbReference type="EMBL" id="AWK13984.1"/>
    </source>
</evidence>
<dbReference type="OrthoDB" id="6479672at2"/>
<evidence type="ECO:0000256" key="5">
    <source>
        <dbReference type="SAM" id="MobiDB-lite"/>
    </source>
</evidence>
<feature type="region of interest" description="Disordered" evidence="5">
    <location>
        <begin position="1"/>
        <end position="36"/>
    </location>
</feature>
<evidence type="ECO:0000313" key="8">
    <source>
        <dbReference type="Proteomes" id="UP000261875"/>
    </source>
</evidence>
<sequence length="407" mass="43268">MDTYTENQVSSAATPSNFGPSDIDQVGSDKSQIRRRHLDKSLSTPFANWENDANKVEFYVDRSNVLGPKISESRVNEVLARLLPGTNLENLLAGGMMSIAEEASVTVVSAQNKISTGSGQQIKSNADLEQLLRTKQSKEYMEQFEKSVDQADKARKGGIFSAVFDWVIGAAEVVYGAFKIAAALATFDPLSLAAGVSYVTAGVACLVKAAAETCLLAGVGDKKTLDQVIEKAGEVQFGFEMAAMALDVLQIGRMVKGAYTVVKGASSALKEGAAEALSAVSSTATKGSANLFLQESVQRTATVVARTATEQMTGTIGKSLTKEVMEKLVVEVIEKAVVKTIQKGARLSAKKLTQQIILSLCKDMSLKMLKNVMLSSNVLAVVSGAAHGGRLSVNMLMLLLTITLKNK</sequence>
<evidence type="ECO:0000256" key="3">
    <source>
        <dbReference type="ARBA" id="ARBA00023026"/>
    </source>
</evidence>
<feature type="compositionally biased region" description="Polar residues" evidence="5">
    <location>
        <begin position="1"/>
        <end position="19"/>
    </location>
</feature>
<organism evidence="7 8">
    <name type="scientific">Candidatus Fukatsuia symbiotica</name>
    <dbReference type="NCBI Taxonomy" id="1878942"/>
    <lineage>
        <taxon>Bacteria</taxon>
        <taxon>Pseudomonadati</taxon>
        <taxon>Pseudomonadota</taxon>
        <taxon>Gammaproteobacteria</taxon>
        <taxon>Enterobacterales</taxon>
        <taxon>Yersiniaceae</taxon>
        <taxon>Candidatus Fukatsuia</taxon>
    </lineage>
</organism>
<accession>A0A2U8I7R6</accession>
<evidence type="ECO:0000259" key="6">
    <source>
        <dbReference type="PROSITE" id="PS50042"/>
    </source>
</evidence>
<dbReference type="InterPro" id="IPR000595">
    <property type="entry name" value="cNMP-bd_dom"/>
</dbReference>